<evidence type="ECO:0000313" key="2">
    <source>
        <dbReference type="Proteomes" id="UP000799755"/>
    </source>
</evidence>
<accession>A0ACB6QF49</accession>
<evidence type="ECO:0000313" key="1">
    <source>
        <dbReference type="EMBL" id="KAF2465495.1"/>
    </source>
</evidence>
<name>A0ACB6QF49_9PLEO</name>
<gene>
    <name evidence="1" type="ORF">BDR25DRAFT_378648</name>
</gene>
<organism evidence="1 2">
    <name type="scientific">Lindgomyces ingoldianus</name>
    <dbReference type="NCBI Taxonomy" id="673940"/>
    <lineage>
        <taxon>Eukaryota</taxon>
        <taxon>Fungi</taxon>
        <taxon>Dikarya</taxon>
        <taxon>Ascomycota</taxon>
        <taxon>Pezizomycotina</taxon>
        <taxon>Dothideomycetes</taxon>
        <taxon>Pleosporomycetidae</taxon>
        <taxon>Pleosporales</taxon>
        <taxon>Lindgomycetaceae</taxon>
        <taxon>Lindgomyces</taxon>
    </lineage>
</organism>
<keyword evidence="2" id="KW-1185">Reference proteome</keyword>
<sequence>MLRLRPSEITLTPVDVEETRRRMARRQAALPSAGLPIRGPRPYPPLSIGPRLRPGPEHSRDDALTGLGNIPILRPHEAVHSSTDSDSDDSLPQAPEANADNSGTPVPDSSAPEEVTPTPARNMQLPFRPATQDTIPARQSQLPPPRLSSRENTEDDAPSSPPKHQFGFSGFGRARTNTSEDLAESAAHTREQSSIDGAAEASQHGAARSSVALGRGRVDSVLQRSTHAPSPLNQAHAISSPQAGETGKGNGERDSSQPQKLPTLYLHGYFLSPERYVFKESQIMPHTEPRSRPVRSPRRVRTMSSQSDPSQPARMRSLGRTAQSSADEDFWTAPTAEVHGRTEAEASENAEEHDTGKRRPSLDERLRSRAHTISESIQGRYRELFGRTRTSQTEHNHIPSNVDISRHASQGVSEASTNSSQPYSYYELPASRQSSGNHQQGSELPQAQYDGAAPSRHLSRGAYFSIRPSQVRSANDGHLRPRPTRVSSFSSPNLPAMVGHHGVSPLPASPYTRMHSAQSTPRPSTGLVSPNDFVGDDQDASSAAQRDLSSPLDLLEQRAASYLSRISSEMYTAPSQPSSRVPSAFQHEITDFDDPLPEYRRVSGSSGIRQGSGNSAHYRTSTGRRDPDLRPPHTRYSELSSTRTPTSQSQRRGAPGSRAGHRSSENVPVGTSTNEAQPVARTFPGQHDRVSQGQTQQFQHSQVASIRGGQIPSSPIPIRFSMPHASPRDLSNRQMQLPQQQSNITRSPREYARSGQPYSSSPSSPPEGRRQGLQGQGPAYAAMIPPRNSSYRQRAEPDPERRNPPRSIAGSLPYHERQTAPQTYAPRHGDRPSVAPEQFIATGSHRPSMHRAGTSRRRITPQQQNQENSGDAEEQMMREELAAAGMRYARDEQQLDTMDETPPRLGRFERHMVGN</sequence>
<dbReference type="EMBL" id="MU003529">
    <property type="protein sequence ID" value="KAF2465495.1"/>
    <property type="molecule type" value="Genomic_DNA"/>
</dbReference>
<dbReference type="Proteomes" id="UP000799755">
    <property type="component" value="Unassembled WGS sequence"/>
</dbReference>
<comment type="caution">
    <text evidence="1">The sequence shown here is derived from an EMBL/GenBank/DDBJ whole genome shotgun (WGS) entry which is preliminary data.</text>
</comment>
<protein>
    <submittedName>
        <fullName evidence="1">Uncharacterized protein</fullName>
    </submittedName>
</protein>
<reference evidence="1" key="1">
    <citation type="journal article" date="2020" name="Stud. Mycol.">
        <title>101 Dothideomycetes genomes: a test case for predicting lifestyles and emergence of pathogens.</title>
        <authorList>
            <person name="Haridas S."/>
            <person name="Albert R."/>
            <person name="Binder M."/>
            <person name="Bloem J."/>
            <person name="Labutti K."/>
            <person name="Salamov A."/>
            <person name="Andreopoulos B."/>
            <person name="Baker S."/>
            <person name="Barry K."/>
            <person name="Bills G."/>
            <person name="Bluhm B."/>
            <person name="Cannon C."/>
            <person name="Castanera R."/>
            <person name="Culley D."/>
            <person name="Daum C."/>
            <person name="Ezra D."/>
            <person name="Gonzalez J."/>
            <person name="Henrissat B."/>
            <person name="Kuo A."/>
            <person name="Liang C."/>
            <person name="Lipzen A."/>
            <person name="Lutzoni F."/>
            <person name="Magnuson J."/>
            <person name="Mondo S."/>
            <person name="Nolan M."/>
            <person name="Ohm R."/>
            <person name="Pangilinan J."/>
            <person name="Park H.-J."/>
            <person name="Ramirez L."/>
            <person name="Alfaro M."/>
            <person name="Sun H."/>
            <person name="Tritt A."/>
            <person name="Yoshinaga Y."/>
            <person name="Zwiers L.-H."/>
            <person name="Turgeon B."/>
            <person name="Goodwin S."/>
            <person name="Spatafora J."/>
            <person name="Crous P."/>
            <person name="Grigoriev I."/>
        </authorList>
    </citation>
    <scope>NUCLEOTIDE SEQUENCE</scope>
    <source>
        <strain evidence="1">ATCC 200398</strain>
    </source>
</reference>
<proteinExistence type="predicted"/>